<protein>
    <submittedName>
        <fullName evidence="4">Uncharacterized protein</fullName>
    </submittedName>
</protein>
<dbReference type="EMBL" id="CAJNOJ010000073">
    <property type="protein sequence ID" value="CAF1037075.1"/>
    <property type="molecule type" value="Genomic_DNA"/>
</dbReference>
<proteinExistence type="predicted"/>
<evidence type="ECO:0000256" key="2">
    <source>
        <dbReference type="ARBA" id="ARBA00022737"/>
    </source>
</evidence>
<evidence type="ECO:0000256" key="3">
    <source>
        <dbReference type="SAM" id="SignalP"/>
    </source>
</evidence>
<dbReference type="InterPro" id="IPR050836">
    <property type="entry name" value="SDS22/Internalin_LRR"/>
</dbReference>
<keyword evidence="3" id="KW-0732">Signal</keyword>
<sequence length="300" mass="33731">MVQIKIVALFFIFCGFLTKCHADVQCDQYANDLDILSQFPFPVGLDYKQQGPDKSTAILDSTNSTVNMIQLRQTGKFVPESVFCLKNLQALGIRDMLFVNGVVPDALSNLQQIHTLSITNTPITKMTEKLSSLAKLQSLMLDNCLLTQLPSLSELKNLTMVSLPNNRLTQLEGLVKVRSLSLYKNQFTEIPMLEIPEALGRLDMNHNPVMDMSYLLLCKNITEIRIAVSNIPMIPSHITLLKRLSFLDLANTKITRVPKSILNLPYLQFLVVQNNAIPKEEADALKMDILNRQSKVTLLI</sequence>
<dbReference type="AlphaFoldDB" id="A0A814JHL8"/>
<name>A0A814JHL8_ADIRI</name>
<dbReference type="PROSITE" id="PS51450">
    <property type="entry name" value="LRR"/>
    <property type="match status" value="1"/>
</dbReference>
<keyword evidence="1" id="KW-0433">Leucine-rich repeat</keyword>
<comment type="caution">
    <text evidence="4">The sequence shown here is derived from an EMBL/GenBank/DDBJ whole genome shotgun (WGS) entry which is preliminary data.</text>
</comment>
<reference evidence="4" key="1">
    <citation type="submission" date="2021-02" db="EMBL/GenBank/DDBJ databases">
        <authorList>
            <person name="Nowell W R."/>
        </authorList>
    </citation>
    <scope>NUCLEOTIDE SEQUENCE</scope>
</reference>
<evidence type="ECO:0000256" key="1">
    <source>
        <dbReference type="ARBA" id="ARBA00022614"/>
    </source>
</evidence>
<gene>
    <name evidence="4" type="ORF">EDS130_LOCUS16721</name>
</gene>
<dbReference type="Proteomes" id="UP000663852">
    <property type="component" value="Unassembled WGS sequence"/>
</dbReference>
<feature type="chain" id="PRO_5032953210" evidence="3">
    <location>
        <begin position="23"/>
        <end position="300"/>
    </location>
</feature>
<organism evidence="4 5">
    <name type="scientific">Adineta ricciae</name>
    <name type="common">Rotifer</name>
    <dbReference type="NCBI Taxonomy" id="249248"/>
    <lineage>
        <taxon>Eukaryota</taxon>
        <taxon>Metazoa</taxon>
        <taxon>Spiralia</taxon>
        <taxon>Gnathifera</taxon>
        <taxon>Rotifera</taxon>
        <taxon>Eurotatoria</taxon>
        <taxon>Bdelloidea</taxon>
        <taxon>Adinetida</taxon>
        <taxon>Adinetidae</taxon>
        <taxon>Adineta</taxon>
    </lineage>
</organism>
<dbReference type="InterPro" id="IPR001611">
    <property type="entry name" value="Leu-rich_rpt"/>
</dbReference>
<dbReference type="SUPFAM" id="SSF52058">
    <property type="entry name" value="L domain-like"/>
    <property type="match status" value="1"/>
</dbReference>
<dbReference type="OrthoDB" id="1060944at2759"/>
<dbReference type="InterPro" id="IPR003591">
    <property type="entry name" value="Leu-rich_rpt_typical-subtyp"/>
</dbReference>
<dbReference type="InterPro" id="IPR032675">
    <property type="entry name" value="LRR_dom_sf"/>
</dbReference>
<feature type="signal peptide" evidence="3">
    <location>
        <begin position="1"/>
        <end position="22"/>
    </location>
</feature>
<dbReference type="PANTHER" id="PTHR46652:SF3">
    <property type="entry name" value="LEUCINE-RICH REPEAT-CONTAINING PROTEIN 9"/>
    <property type="match status" value="1"/>
</dbReference>
<accession>A0A814JHL8</accession>
<dbReference type="Gene3D" id="3.80.10.10">
    <property type="entry name" value="Ribonuclease Inhibitor"/>
    <property type="match status" value="2"/>
</dbReference>
<evidence type="ECO:0000313" key="4">
    <source>
        <dbReference type="EMBL" id="CAF1037075.1"/>
    </source>
</evidence>
<keyword evidence="2" id="KW-0677">Repeat</keyword>
<dbReference type="PANTHER" id="PTHR46652">
    <property type="entry name" value="LEUCINE-RICH REPEAT AND IQ DOMAIN-CONTAINING PROTEIN 1-RELATED"/>
    <property type="match status" value="1"/>
</dbReference>
<evidence type="ECO:0000313" key="5">
    <source>
        <dbReference type="Proteomes" id="UP000663852"/>
    </source>
</evidence>
<dbReference type="SMART" id="SM00369">
    <property type="entry name" value="LRR_TYP"/>
    <property type="match status" value="3"/>
</dbReference>